<reference evidence="4" key="2">
    <citation type="submission" date="2020-09" db="EMBL/GenBank/DDBJ databases">
        <authorList>
            <person name="Sun Q."/>
            <person name="Ohkuma M."/>
        </authorList>
    </citation>
    <scope>NUCLEOTIDE SEQUENCE</scope>
    <source>
        <strain evidence="4">JCM 4633</strain>
    </source>
</reference>
<feature type="transmembrane region" description="Helical" evidence="2">
    <location>
        <begin position="116"/>
        <end position="138"/>
    </location>
</feature>
<evidence type="ECO:0000259" key="3">
    <source>
        <dbReference type="Pfam" id="PF00652"/>
    </source>
</evidence>
<dbReference type="Gene3D" id="1.10.260.40">
    <property type="entry name" value="lambda repressor-like DNA-binding domains"/>
    <property type="match status" value="1"/>
</dbReference>
<dbReference type="Pfam" id="PF13560">
    <property type="entry name" value="HTH_31"/>
    <property type="match status" value="1"/>
</dbReference>
<dbReference type="Gene3D" id="2.80.10.50">
    <property type="match status" value="2"/>
</dbReference>
<evidence type="ECO:0000313" key="5">
    <source>
        <dbReference type="Proteomes" id="UP000646244"/>
    </source>
</evidence>
<dbReference type="GO" id="GO:0003677">
    <property type="term" value="F:DNA binding"/>
    <property type="evidence" value="ECO:0007669"/>
    <property type="project" value="InterPro"/>
</dbReference>
<evidence type="ECO:0000256" key="2">
    <source>
        <dbReference type="SAM" id="Phobius"/>
    </source>
</evidence>
<dbReference type="EMBL" id="BMVB01000005">
    <property type="protein sequence ID" value="GHC45638.1"/>
    <property type="molecule type" value="Genomic_DNA"/>
</dbReference>
<keyword evidence="2" id="KW-0472">Membrane</keyword>
<dbReference type="RefSeq" id="WP_190109421.1">
    <property type="nucleotide sequence ID" value="NZ_BMVB01000005.1"/>
</dbReference>
<keyword evidence="2" id="KW-1133">Transmembrane helix</keyword>
<dbReference type="AlphaFoldDB" id="A0A918WGX8"/>
<dbReference type="SUPFAM" id="SSF50370">
    <property type="entry name" value="Ricin B-like lectins"/>
    <property type="match status" value="1"/>
</dbReference>
<name>A0A918WGX8_STRCJ</name>
<dbReference type="PROSITE" id="PS50231">
    <property type="entry name" value="RICIN_B_LECTIN"/>
    <property type="match status" value="1"/>
</dbReference>
<feature type="domain" description="Ricin B lectin" evidence="3">
    <location>
        <begin position="174"/>
        <end position="288"/>
    </location>
</feature>
<comment type="caution">
    <text evidence="4">The sequence shown here is derived from an EMBL/GenBank/DDBJ whole genome shotgun (WGS) entry which is preliminary data.</text>
</comment>
<feature type="region of interest" description="Disordered" evidence="1">
    <location>
        <begin position="82"/>
        <end position="101"/>
    </location>
</feature>
<dbReference type="SUPFAM" id="SSF47413">
    <property type="entry name" value="lambda repressor-like DNA-binding domains"/>
    <property type="match status" value="1"/>
</dbReference>
<reference evidence="4" key="1">
    <citation type="journal article" date="2014" name="Int. J. Syst. Evol. Microbiol.">
        <title>Complete genome sequence of Corynebacterium casei LMG S-19264T (=DSM 44701T), isolated from a smear-ripened cheese.</title>
        <authorList>
            <consortium name="US DOE Joint Genome Institute (JGI-PGF)"/>
            <person name="Walter F."/>
            <person name="Albersmeier A."/>
            <person name="Kalinowski J."/>
            <person name="Ruckert C."/>
        </authorList>
    </citation>
    <scope>NUCLEOTIDE SEQUENCE</scope>
    <source>
        <strain evidence="4">JCM 4633</strain>
    </source>
</reference>
<dbReference type="CDD" id="cd23415">
    <property type="entry name" value="beta-trefoil_Ricin_AH"/>
    <property type="match status" value="1"/>
</dbReference>
<dbReference type="InterPro" id="IPR001387">
    <property type="entry name" value="Cro/C1-type_HTH"/>
</dbReference>
<dbReference type="InterPro" id="IPR010982">
    <property type="entry name" value="Lambda_DNA-bd_dom_sf"/>
</dbReference>
<dbReference type="Pfam" id="PF00652">
    <property type="entry name" value="Ricin_B_lectin"/>
    <property type="match status" value="1"/>
</dbReference>
<dbReference type="CDD" id="cd00093">
    <property type="entry name" value="HTH_XRE"/>
    <property type="match status" value="1"/>
</dbReference>
<sequence>MTGGEKAEGDPAQRLGSALRALQRRSGRTLRSLEEEILISDSSLSRYFCGSTVPQWAAVEDLCRALGADPLQYRRLWEAADRSQARQPADAGPSGQPGSAVRRRLRTLRTGLRSRWAYATAGTLTGAVLGAVLTSFVLPPSQPAAPGSRYAQAAGKGAAPQHEAGSADLSRIFVSRATGACLDDSLDKKLRTYECNGLSYQRWTVHAFPNGTRQLRNHATGACLEHSGAGLRAVACATAATPPQSWSVTKWPDDAVELRNKATGACLDDATDAGLRALPCDRDRHQKWG</sequence>
<dbReference type="Proteomes" id="UP000646244">
    <property type="component" value="Unassembled WGS sequence"/>
</dbReference>
<proteinExistence type="predicted"/>
<dbReference type="InterPro" id="IPR035992">
    <property type="entry name" value="Ricin_B-like_lectins"/>
</dbReference>
<protein>
    <recommendedName>
        <fullName evidence="3">Ricin B lectin domain-containing protein</fullName>
    </recommendedName>
</protein>
<evidence type="ECO:0000313" key="4">
    <source>
        <dbReference type="EMBL" id="GHC45638.1"/>
    </source>
</evidence>
<accession>A0A918WGX8</accession>
<keyword evidence="2" id="KW-0812">Transmembrane</keyword>
<evidence type="ECO:0000256" key="1">
    <source>
        <dbReference type="SAM" id="MobiDB-lite"/>
    </source>
</evidence>
<gene>
    <name evidence="4" type="ORF">GCM10010507_21210</name>
</gene>
<dbReference type="InterPro" id="IPR000772">
    <property type="entry name" value="Ricin_B_lectin"/>
</dbReference>
<organism evidence="4 5">
    <name type="scientific">Streptomyces cinnamoneus</name>
    <name type="common">Streptoverticillium cinnamoneum</name>
    <dbReference type="NCBI Taxonomy" id="53446"/>
    <lineage>
        <taxon>Bacteria</taxon>
        <taxon>Bacillati</taxon>
        <taxon>Actinomycetota</taxon>
        <taxon>Actinomycetes</taxon>
        <taxon>Kitasatosporales</taxon>
        <taxon>Streptomycetaceae</taxon>
        <taxon>Streptomyces</taxon>
        <taxon>Streptomyces cinnamoneus group</taxon>
    </lineage>
</organism>